<sequence length="133" mass="15323">MSDPAWKTHQLELLKLRIPQPLVDQMFLTQNSENATQKTPGCSQIEQIFCQNNERNLLFDNKKYQNKSFKFIYSHALKVLVQASSLYLKIGMSRDSIKELLLSEREKITSLGDKFNFDGLSIAKEIPLSIETI</sequence>
<accession>A0A9Q3BVS6</accession>
<dbReference type="Proteomes" id="UP000765509">
    <property type="component" value="Unassembled WGS sequence"/>
</dbReference>
<name>A0A9Q3BVS6_9BASI</name>
<protein>
    <submittedName>
        <fullName evidence="1">Uncharacterized protein</fullName>
    </submittedName>
</protein>
<dbReference type="AlphaFoldDB" id="A0A9Q3BVS6"/>
<evidence type="ECO:0000313" key="1">
    <source>
        <dbReference type="EMBL" id="MBW0472203.1"/>
    </source>
</evidence>
<keyword evidence="2" id="KW-1185">Reference proteome</keyword>
<proteinExistence type="predicted"/>
<reference evidence="1" key="1">
    <citation type="submission" date="2021-03" db="EMBL/GenBank/DDBJ databases">
        <title>Draft genome sequence of rust myrtle Austropuccinia psidii MF-1, a brazilian biotype.</title>
        <authorList>
            <person name="Quecine M.C."/>
            <person name="Pachon D.M.R."/>
            <person name="Bonatelli M.L."/>
            <person name="Correr F.H."/>
            <person name="Franceschini L.M."/>
            <person name="Leite T.F."/>
            <person name="Margarido G.R.A."/>
            <person name="Almeida C.A."/>
            <person name="Ferrarezi J.A."/>
            <person name="Labate C.A."/>
        </authorList>
    </citation>
    <scope>NUCLEOTIDE SEQUENCE</scope>
    <source>
        <strain evidence="1">MF-1</strain>
    </source>
</reference>
<dbReference type="EMBL" id="AVOT02003003">
    <property type="protein sequence ID" value="MBW0472203.1"/>
    <property type="molecule type" value="Genomic_DNA"/>
</dbReference>
<comment type="caution">
    <text evidence="1">The sequence shown here is derived from an EMBL/GenBank/DDBJ whole genome shotgun (WGS) entry which is preliminary data.</text>
</comment>
<evidence type="ECO:0000313" key="2">
    <source>
        <dbReference type="Proteomes" id="UP000765509"/>
    </source>
</evidence>
<gene>
    <name evidence="1" type="ORF">O181_011918</name>
</gene>
<organism evidence="1 2">
    <name type="scientific">Austropuccinia psidii MF-1</name>
    <dbReference type="NCBI Taxonomy" id="1389203"/>
    <lineage>
        <taxon>Eukaryota</taxon>
        <taxon>Fungi</taxon>
        <taxon>Dikarya</taxon>
        <taxon>Basidiomycota</taxon>
        <taxon>Pucciniomycotina</taxon>
        <taxon>Pucciniomycetes</taxon>
        <taxon>Pucciniales</taxon>
        <taxon>Sphaerophragmiaceae</taxon>
        <taxon>Austropuccinia</taxon>
    </lineage>
</organism>